<evidence type="ECO:0000256" key="1">
    <source>
        <dbReference type="HAMAP-Rule" id="MF_02062"/>
    </source>
</evidence>
<dbReference type="RefSeq" id="WP_024465513.1">
    <property type="nucleotide sequence ID" value="NZ_CP045670.1"/>
</dbReference>
<dbReference type="GO" id="GO:0015501">
    <property type="term" value="F:glutamate:sodium symporter activity"/>
    <property type="evidence" value="ECO:0007669"/>
    <property type="project" value="UniProtKB-UniRule"/>
</dbReference>
<reference evidence="2 3" key="1">
    <citation type="submission" date="2020-09" db="EMBL/GenBank/DDBJ databases">
        <title>Characterization of Treponema spp. from bovine digital dermatitis in Korea.</title>
        <authorList>
            <person name="Espiritu H.M."/>
            <person name="Cho Y.I."/>
            <person name="Mamuad L."/>
        </authorList>
    </citation>
    <scope>NUCLEOTIDE SEQUENCE [LARGE SCALE GENOMIC DNA]</scope>
    <source>
        <strain evidence="2 3">KS1</strain>
    </source>
</reference>
<dbReference type="Pfam" id="PF03616">
    <property type="entry name" value="Glt_symporter"/>
    <property type="match status" value="2"/>
</dbReference>
<feature type="transmembrane region" description="Helical" evidence="1">
    <location>
        <begin position="155"/>
        <end position="176"/>
    </location>
</feature>
<keyword evidence="1" id="KW-0029">Amino-acid transport</keyword>
<feature type="transmembrane region" description="Helical" evidence="1">
    <location>
        <begin position="305"/>
        <end position="322"/>
    </location>
</feature>
<feature type="transmembrane region" description="Helical" evidence="1">
    <location>
        <begin position="360"/>
        <end position="381"/>
    </location>
</feature>
<dbReference type="GeneID" id="301088782"/>
<feature type="transmembrane region" description="Helical" evidence="1">
    <location>
        <begin position="393"/>
        <end position="409"/>
    </location>
</feature>
<dbReference type="Proteomes" id="UP000593915">
    <property type="component" value="Chromosome"/>
</dbReference>
<feature type="transmembrane region" description="Helical" evidence="1">
    <location>
        <begin position="70"/>
        <end position="88"/>
    </location>
</feature>
<comment type="similarity">
    <text evidence="1">Belongs to the glutamate:Na(+) symporter (ESS) (TC 2.A.27) family.</text>
</comment>
<dbReference type="EMBL" id="CP061839">
    <property type="protein sequence ID" value="QOW60535.1"/>
    <property type="molecule type" value="Genomic_DNA"/>
</dbReference>
<sequence>MVIHMNMYQSLGFAIAWLIVGRFLKSKIEFFQRYCIPAPIVGGFLFALISLICHAAKILDFEFDTTLQTYWMVMFFTSVGYNAGFSILREGGKKVFVFLGVAVVFAVLQNVVAQGIAHLINFNPLLAVMLGSTSFTGGFGTAASFAPIVDPDNTLGALSLAVAVPTFGSIISSVMGGPIGNGLIKKYGLSSMPSNESIRFDKAGNIIKTTKVVKEIQSVKPNFFKRLFFNPMKGIREGMQEVIAVREEVIHQVSPKSEVDNSTTKTEKHLSSEKLLASFMLLVLACGFGIFLTNFFNSVSPKFKFPIYIGAMICAAAIRNLADSTKKFKLNMDEIDALGNISLNMFLAMALVSLKLWQLVSLAIPLLIILSAQVLVMYLYARFVTFNLMGKDYDAAIITAGHVGFGFAATPNAMANMGSICEKYGFSKIAFFVVPIVGSLFIDFFNVMIIGITIGLVK</sequence>
<organism evidence="2 3">
    <name type="scientific">Treponema pedis</name>
    <dbReference type="NCBI Taxonomy" id="409322"/>
    <lineage>
        <taxon>Bacteria</taxon>
        <taxon>Pseudomonadati</taxon>
        <taxon>Spirochaetota</taxon>
        <taxon>Spirochaetia</taxon>
        <taxon>Spirochaetales</taxon>
        <taxon>Treponemataceae</taxon>
        <taxon>Treponema</taxon>
    </lineage>
</organism>
<gene>
    <name evidence="2" type="ORF">IFE08_12115</name>
</gene>
<keyword evidence="1" id="KW-0472">Membrane</keyword>
<feature type="transmembrane region" description="Helical" evidence="1">
    <location>
        <begin position="429"/>
        <end position="457"/>
    </location>
</feature>
<dbReference type="InterPro" id="IPR004445">
    <property type="entry name" value="GltS"/>
</dbReference>
<comment type="subcellular location">
    <subcellularLocation>
        <location evidence="1">Cell membrane</location>
        <topology evidence="1">Multi-pass membrane protein</topology>
    </subcellularLocation>
</comment>
<dbReference type="HAMAP" id="MF_02062">
    <property type="entry name" value="GltS"/>
    <property type="match status" value="1"/>
</dbReference>
<evidence type="ECO:0000313" key="2">
    <source>
        <dbReference type="EMBL" id="QOW60535.1"/>
    </source>
</evidence>
<evidence type="ECO:0000313" key="3">
    <source>
        <dbReference type="Proteomes" id="UP000593915"/>
    </source>
</evidence>
<keyword evidence="1" id="KW-0406">Ion transport</keyword>
<keyword evidence="1" id="KW-0813">Transport</keyword>
<keyword evidence="1" id="KW-0915">Sodium</keyword>
<keyword evidence="1" id="KW-1133">Transmembrane helix</keyword>
<dbReference type="AlphaFoldDB" id="A0A7S6WNR2"/>
<proteinExistence type="inferred from homology"/>
<keyword evidence="1" id="KW-0739">Sodium transport</keyword>
<dbReference type="GO" id="GO:0015813">
    <property type="term" value="P:L-glutamate transmembrane transport"/>
    <property type="evidence" value="ECO:0007669"/>
    <property type="project" value="InterPro"/>
</dbReference>
<feature type="transmembrane region" description="Helical" evidence="1">
    <location>
        <begin position="36"/>
        <end position="58"/>
    </location>
</feature>
<feature type="transmembrane region" description="Helical" evidence="1">
    <location>
        <begin position="95"/>
        <end position="120"/>
    </location>
</feature>
<accession>A0A7S6WNR2</accession>
<feature type="transmembrane region" description="Helical" evidence="1">
    <location>
        <begin position="334"/>
        <end position="354"/>
    </location>
</feature>
<dbReference type="GO" id="GO:0005886">
    <property type="term" value="C:plasma membrane"/>
    <property type="evidence" value="ECO:0007669"/>
    <property type="project" value="UniProtKB-SubCell"/>
</dbReference>
<feature type="transmembrane region" description="Helical" evidence="1">
    <location>
        <begin position="275"/>
        <end position="293"/>
    </location>
</feature>
<comment type="function">
    <text evidence="1">Catalyzes the sodium-dependent transport of glutamate.</text>
</comment>
<keyword evidence="1" id="KW-0812">Transmembrane</keyword>
<keyword evidence="1" id="KW-1003">Cell membrane</keyword>
<dbReference type="PANTHER" id="PTHR36178">
    <property type="entry name" value="SLR0625 PROTEIN"/>
    <property type="match status" value="1"/>
</dbReference>
<name>A0A7S6WNR2_9SPIR</name>
<protein>
    <recommendedName>
        <fullName evidence="1">Sodium/glutamate symporter</fullName>
    </recommendedName>
</protein>
<keyword evidence="1" id="KW-0769">Symport</keyword>
<dbReference type="PANTHER" id="PTHR36178:SF1">
    <property type="entry name" value="SODIUM_GLUTAMATE SYMPORTER"/>
    <property type="match status" value="1"/>
</dbReference>